<dbReference type="PROSITE" id="PS51387">
    <property type="entry name" value="FAD_PCMH"/>
    <property type="match status" value="1"/>
</dbReference>
<dbReference type="AlphaFoldDB" id="A0A6P4ZT79"/>
<dbReference type="Proteomes" id="UP000515135">
    <property type="component" value="Unplaced"/>
</dbReference>
<keyword evidence="11" id="KW-1185">Reference proteome</keyword>
<dbReference type="GO" id="GO:0051990">
    <property type="term" value="F:(R)-2-hydroxyglutarate dehydrogenase activity"/>
    <property type="evidence" value="ECO:0007669"/>
    <property type="project" value="UniProtKB-EC"/>
</dbReference>
<evidence type="ECO:0000256" key="9">
    <source>
        <dbReference type="ARBA" id="ARBA00049267"/>
    </source>
</evidence>
<dbReference type="InterPro" id="IPR016169">
    <property type="entry name" value="FAD-bd_PCMH_sub2"/>
</dbReference>
<proteinExistence type="inferred from homology"/>
<gene>
    <name evidence="12" type="primary">LOC109479756</name>
</gene>
<dbReference type="FunFam" id="3.30.43.10:FF:000011">
    <property type="entry name" value="D-lactate dehydrogenase (Cytochrome)"/>
    <property type="match status" value="1"/>
</dbReference>
<dbReference type="InterPro" id="IPR004113">
    <property type="entry name" value="FAD-bd_oxidored_4_C"/>
</dbReference>
<dbReference type="InterPro" id="IPR016166">
    <property type="entry name" value="FAD-bd_PCMH"/>
</dbReference>
<dbReference type="EC" id="1.1.99.39" evidence="6"/>
<dbReference type="InterPro" id="IPR036318">
    <property type="entry name" value="FAD-bd_PCMH-like_sf"/>
</dbReference>
<dbReference type="GO" id="GO:0005739">
    <property type="term" value="C:mitochondrion"/>
    <property type="evidence" value="ECO:0007669"/>
    <property type="project" value="TreeGrafter"/>
</dbReference>
<evidence type="ECO:0000256" key="8">
    <source>
        <dbReference type="ARBA" id="ARBA00045410"/>
    </source>
</evidence>
<dbReference type="RefSeq" id="XP_019637304.1">
    <property type="nucleotide sequence ID" value="XM_019781745.1"/>
</dbReference>
<evidence type="ECO:0000256" key="5">
    <source>
        <dbReference type="ARBA" id="ARBA00023002"/>
    </source>
</evidence>
<dbReference type="InterPro" id="IPR006094">
    <property type="entry name" value="Oxid_FAD_bind_N"/>
</dbReference>
<dbReference type="GO" id="GO:0071949">
    <property type="term" value="F:FAD binding"/>
    <property type="evidence" value="ECO:0007669"/>
    <property type="project" value="InterPro"/>
</dbReference>
<dbReference type="FunFam" id="1.10.45.10:FF:000001">
    <property type="entry name" value="D-lactate dehydrogenase mitochondrial"/>
    <property type="match status" value="1"/>
</dbReference>
<evidence type="ECO:0000256" key="6">
    <source>
        <dbReference type="ARBA" id="ARBA00039003"/>
    </source>
</evidence>
<keyword evidence="4" id="KW-0274">FAD</keyword>
<dbReference type="InterPro" id="IPR051264">
    <property type="entry name" value="FAD-oxidored/transferase_4"/>
</dbReference>
<dbReference type="InterPro" id="IPR016164">
    <property type="entry name" value="FAD-linked_Oxase-like_C"/>
</dbReference>
<dbReference type="FunFam" id="3.30.70.2190:FF:000001">
    <property type="entry name" value="D-2-hydroxyglutarate dehydrogenase mitochondrial"/>
    <property type="match status" value="1"/>
</dbReference>
<dbReference type="InterPro" id="IPR016171">
    <property type="entry name" value="Vanillyl_alc_oxidase_C-sub2"/>
</dbReference>
<dbReference type="Pfam" id="PF01565">
    <property type="entry name" value="FAD_binding_4"/>
    <property type="match status" value="1"/>
</dbReference>
<keyword evidence="3" id="KW-0285">Flavoprotein</keyword>
<dbReference type="PANTHER" id="PTHR43716">
    <property type="entry name" value="D-2-HYDROXYGLUTARATE DEHYDROGENASE, MITOCHONDRIAL"/>
    <property type="match status" value="1"/>
</dbReference>
<dbReference type="OrthoDB" id="5332616at2759"/>
<dbReference type="SUPFAM" id="SSF55103">
    <property type="entry name" value="FAD-linked oxidases, C-terminal domain"/>
    <property type="match status" value="1"/>
</dbReference>
<dbReference type="InterPro" id="IPR016167">
    <property type="entry name" value="FAD-bd_PCMH_sub1"/>
</dbReference>
<comment type="cofactor">
    <cofactor evidence="1">
        <name>FAD</name>
        <dbReference type="ChEBI" id="CHEBI:57692"/>
    </cofactor>
</comment>
<evidence type="ECO:0000313" key="11">
    <source>
        <dbReference type="Proteomes" id="UP000515135"/>
    </source>
</evidence>
<evidence type="ECO:0000259" key="10">
    <source>
        <dbReference type="PROSITE" id="PS51387"/>
    </source>
</evidence>
<evidence type="ECO:0000256" key="4">
    <source>
        <dbReference type="ARBA" id="ARBA00022827"/>
    </source>
</evidence>
<evidence type="ECO:0000256" key="2">
    <source>
        <dbReference type="ARBA" id="ARBA00008000"/>
    </source>
</evidence>
<name>A0A6P4ZT79_BRABE</name>
<dbReference type="Pfam" id="PF02913">
    <property type="entry name" value="FAD-oxidase_C"/>
    <property type="match status" value="1"/>
</dbReference>
<dbReference type="SUPFAM" id="SSF56176">
    <property type="entry name" value="FAD-binding/transporter-associated domain-like"/>
    <property type="match status" value="1"/>
</dbReference>
<evidence type="ECO:0000256" key="1">
    <source>
        <dbReference type="ARBA" id="ARBA00001974"/>
    </source>
</evidence>
<protein>
    <recommendedName>
        <fullName evidence="7">D-2-hydroxyglutarate dehydrogenase, mitochondrial</fullName>
        <ecNumber evidence="6">1.1.99.39</ecNumber>
    </recommendedName>
</protein>
<accession>A0A6P4ZT79</accession>
<dbReference type="FunFam" id="3.30.465.10:FF:000001">
    <property type="entry name" value="D-2-hydroxyglutarate dehydrogenase, mitochondrial"/>
    <property type="match status" value="1"/>
</dbReference>
<dbReference type="Gene3D" id="3.30.465.10">
    <property type="match status" value="1"/>
</dbReference>
<sequence length="540" mass="58969">MRRNVSQVIGYTLEQCLSPRVHNALFAPSLPLRYTKGRNDTIDSFDGRKRWLHGTATLAQKPRGVQLSSERFPQLKRGDFARVTDSDLQVFERLVPSRVLTDLEDIEGHNVDWSGTCRGDGQVLLRPKTTEEVSAVLRYCSGRRLAVVPQGGNTGLVGGSVPVFDEVIISLSLMDNIISLDEISGVLVCQAGCVVDKINGALEPHGLMTPHILGSKGSCQIGGNISTNAGGLRMLRYGNLHGNVLGVEAVLANGDVVDCMSTLRKDNTGYDLKQLFIGSEGSLGVVTAASLLCPRVPAAVSVALLGCDSFAQVLQTYNAAKRMLQEILSAVEFMDRASMEVVQENLHLTCPLGTHSYYLLVETSGSNAAHDEEKLNSLLGHVMEKGIVDDGTVATEPSKVQTLWALRENVAVALRADGCVYKYDVTVPMSRFYDLVADTRKRMGTDVTRVVGYRHLGESDIHLNVTCPQNSEDVFGALEPWVYDWVAKYKGSVSAEHGMGILKRDYLYHSNTGSAVLLMKQLKKLMDPKGILNPYKVFPD</sequence>
<keyword evidence="5" id="KW-0560">Oxidoreductase</keyword>
<feature type="domain" description="FAD-binding PCMH-type" evidence="10">
    <location>
        <begin position="117"/>
        <end position="296"/>
    </location>
</feature>
<comment type="similarity">
    <text evidence="2">Belongs to the FAD-binding oxidoreductase/transferase type 4 family.</text>
</comment>
<organism evidence="11 12">
    <name type="scientific">Branchiostoma belcheri</name>
    <name type="common">Amphioxus</name>
    <dbReference type="NCBI Taxonomy" id="7741"/>
    <lineage>
        <taxon>Eukaryota</taxon>
        <taxon>Metazoa</taxon>
        <taxon>Chordata</taxon>
        <taxon>Cephalochordata</taxon>
        <taxon>Leptocardii</taxon>
        <taxon>Amphioxiformes</taxon>
        <taxon>Branchiostomatidae</taxon>
        <taxon>Branchiostoma</taxon>
    </lineage>
</organism>
<dbReference type="GeneID" id="109479756"/>
<dbReference type="Gene3D" id="3.30.43.10">
    <property type="entry name" value="Uridine Diphospho-n-acetylenolpyruvylglucosamine Reductase, domain 2"/>
    <property type="match status" value="1"/>
</dbReference>
<dbReference type="Gene3D" id="1.10.45.10">
    <property type="entry name" value="Vanillyl-alcohol Oxidase, Chain A, domain 4"/>
    <property type="match status" value="1"/>
</dbReference>
<dbReference type="PANTHER" id="PTHR43716:SF1">
    <property type="entry name" value="D-2-HYDROXYGLUTARATE DEHYDROGENASE, MITOCHONDRIAL"/>
    <property type="match status" value="1"/>
</dbReference>
<evidence type="ECO:0000313" key="12">
    <source>
        <dbReference type="RefSeq" id="XP_019637304.1"/>
    </source>
</evidence>
<dbReference type="FunFam" id="3.30.70.2740:FF:000002">
    <property type="entry name" value="D-2-hydroxyglutarate dehydrogenase mitochondrial"/>
    <property type="match status" value="1"/>
</dbReference>
<reference evidence="12" key="1">
    <citation type="submission" date="2025-08" db="UniProtKB">
        <authorList>
            <consortium name="RefSeq"/>
        </authorList>
    </citation>
    <scope>IDENTIFICATION</scope>
    <source>
        <tissue evidence="12">Gonad</tissue>
    </source>
</reference>
<comment type="catalytic activity">
    <reaction evidence="9">
        <text>(R)-malate + A = oxaloacetate + AH2</text>
        <dbReference type="Rhea" id="RHEA:67460"/>
        <dbReference type="ChEBI" id="CHEBI:13193"/>
        <dbReference type="ChEBI" id="CHEBI:15588"/>
        <dbReference type="ChEBI" id="CHEBI:16452"/>
        <dbReference type="ChEBI" id="CHEBI:17499"/>
    </reaction>
    <physiologicalReaction direction="left-to-right" evidence="9">
        <dbReference type="Rhea" id="RHEA:67461"/>
    </physiologicalReaction>
</comment>
<comment type="function">
    <text evidence="8">Catalyzes the oxidation of D-2-hydroxyglutarate (D-2-HG) to alpha-ketoglutarate. Also catalyzes the oxidation of other D-2-hydroxyacids, such as D-malate (D-MAL) and D-lactate (D-LAC). Exhibits high activities towards D-2-HG and D-MAL but a very weak activity towards D-LAC.</text>
</comment>
<evidence type="ECO:0000256" key="7">
    <source>
        <dbReference type="ARBA" id="ARBA00039639"/>
    </source>
</evidence>
<dbReference type="KEGG" id="bbel:109479756"/>
<dbReference type="Gene3D" id="3.30.70.2190">
    <property type="match status" value="1"/>
</dbReference>
<dbReference type="Gene3D" id="3.30.70.2740">
    <property type="match status" value="1"/>
</dbReference>
<evidence type="ECO:0000256" key="3">
    <source>
        <dbReference type="ARBA" id="ARBA00022630"/>
    </source>
</evidence>